<feature type="transmembrane region" description="Helical" evidence="3">
    <location>
        <begin position="185"/>
        <end position="207"/>
    </location>
</feature>
<proteinExistence type="predicted"/>
<dbReference type="GO" id="GO:0052621">
    <property type="term" value="F:diguanylate cyclase activity"/>
    <property type="evidence" value="ECO:0007669"/>
    <property type="project" value="UniProtKB-EC"/>
</dbReference>
<keyword evidence="3" id="KW-1133">Transmembrane helix</keyword>
<dbReference type="NCBIfam" id="TIGR00254">
    <property type="entry name" value="GGDEF"/>
    <property type="match status" value="1"/>
</dbReference>
<dbReference type="Gene3D" id="3.30.70.270">
    <property type="match status" value="1"/>
</dbReference>
<keyword evidence="3" id="KW-0812">Transmembrane</keyword>
<feature type="transmembrane region" description="Helical" evidence="3">
    <location>
        <begin position="7"/>
        <end position="28"/>
    </location>
</feature>
<reference evidence="5 6" key="1">
    <citation type="journal article" date="2011" name="J. Bacteriol.">
        <title>Complete genome sequence of Polymorphum gilvum SL003B-26A1T, a crude oil-degrading bacterium from oil-polluted saline soil.</title>
        <authorList>
            <person name="Li S.G."/>
            <person name="Tang Y.Q."/>
            <person name="Nie Y."/>
            <person name="Cai M."/>
            <person name="Wu X.L."/>
        </authorList>
    </citation>
    <scope>NUCLEOTIDE SEQUENCE [LARGE SCALE GENOMIC DNA]</scope>
    <source>
        <strain evidence="6">LMG 25793 / CGMCC 1.9160 / SL003B-26A1</strain>
    </source>
</reference>
<dbReference type="EMBL" id="CP002568">
    <property type="protein sequence ID" value="ADZ70237.1"/>
    <property type="molecule type" value="Genomic_DNA"/>
</dbReference>
<dbReference type="GO" id="GO:0043709">
    <property type="term" value="P:cell adhesion involved in single-species biofilm formation"/>
    <property type="evidence" value="ECO:0007669"/>
    <property type="project" value="TreeGrafter"/>
</dbReference>
<evidence type="ECO:0000256" key="1">
    <source>
        <dbReference type="ARBA" id="ARBA00012528"/>
    </source>
</evidence>
<feature type="transmembrane region" description="Helical" evidence="3">
    <location>
        <begin position="34"/>
        <end position="55"/>
    </location>
</feature>
<evidence type="ECO:0000256" key="3">
    <source>
        <dbReference type="SAM" id="Phobius"/>
    </source>
</evidence>
<dbReference type="InterPro" id="IPR000160">
    <property type="entry name" value="GGDEF_dom"/>
</dbReference>
<feature type="transmembrane region" description="Helical" evidence="3">
    <location>
        <begin position="120"/>
        <end position="139"/>
    </location>
</feature>
<feature type="transmembrane region" description="Helical" evidence="3">
    <location>
        <begin position="146"/>
        <end position="165"/>
    </location>
</feature>
<dbReference type="InterPro" id="IPR050469">
    <property type="entry name" value="Diguanylate_Cyclase"/>
</dbReference>
<sequence length="390" mass="41908">MDLDTRTLLLTFAAISLVAGATLLLVWLPSRTQAWLRSWAISFLVRVPGFLLLAMRGDIPDRISIDLANALLMLGVGIGHAGARQFGDRPVLPPAVVAPMIVWLAACQVPALYEDSGMRVFVQAILLAAYGALIAWEFWRCSGESRLLRGLLVTIFALNAVTQALRGWFGLVNGLPASLPIPDDGLVLTLSVPMLVALVGVLIGIALHRDQVMRGLRREADIDYLTGALNRRSFELHAGQALRQSSSVRRAFLLLDLDHFKAVNDTLGHDAGDRVLVDFSREVRSRVGAGACFGRIGGDEFALLVPVSDALAAERLAEDLCRLVSGMTVASPDGDWPLSVSIGIAMAGPADDLEQLMRWADRALYAAKAAGRSRVEHLTPALVAAVAAQI</sequence>
<protein>
    <recommendedName>
        <fullName evidence="1">diguanylate cyclase</fullName>
        <ecNumber evidence="1">2.7.7.65</ecNumber>
    </recommendedName>
</protein>
<dbReference type="eggNOG" id="COG2199">
    <property type="taxonomic scope" value="Bacteria"/>
</dbReference>
<dbReference type="KEGG" id="pgv:SL003B_1810"/>
<keyword evidence="3" id="KW-0472">Membrane</keyword>
<organism evidence="5 6">
    <name type="scientific">Polymorphum gilvum (strain LMG 25793 / CGMCC 1.9160 / SL003B-26A1)</name>
    <dbReference type="NCBI Taxonomy" id="991905"/>
    <lineage>
        <taxon>Bacteria</taxon>
        <taxon>Pseudomonadati</taxon>
        <taxon>Pseudomonadota</taxon>
        <taxon>Alphaproteobacteria</taxon>
        <taxon>Rhodobacterales</taxon>
        <taxon>Paracoccaceae</taxon>
        <taxon>Polymorphum</taxon>
    </lineage>
</organism>
<dbReference type="STRING" id="991905.SL003B_1810"/>
<dbReference type="AlphaFoldDB" id="F2IV08"/>
<accession>F2IV08</accession>
<dbReference type="Proteomes" id="UP000008130">
    <property type="component" value="Chromosome"/>
</dbReference>
<feature type="domain" description="GGDEF" evidence="4">
    <location>
        <begin position="248"/>
        <end position="380"/>
    </location>
</feature>
<evidence type="ECO:0000256" key="2">
    <source>
        <dbReference type="ARBA" id="ARBA00034247"/>
    </source>
</evidence>
<evidence type="ECO:0000313" key="5">
    <source>
        <dbReference type="EMBL" id="ADZ70237.1"/>
    </source>
</evidence>
<dbReference type="SUPFAM" id="SSF55073">
    <property type="entry name" value="Nucleotide cyclase"/>
    <property type="match status" value="1"/>
</dbReference>
<dbReference type="Pfam" id="PF00990">
    <property type="entry name" value="GGDEF"/>
    <property type="match status" value="1"/>
</dbReference>
<dbReference type="EC" id="2.7.7.65" evidence="1"/>
<dbReference type="PANTHER" id="PTHR45138:SF9">
    <property type="entry name" value="DIGUANYLATE CYCLASE DGCM-RELATED"/>
    <property type="match status" value="1"/>
</dbReference>
<dbReference type="PROSITE" id="PS50887">
    <property type="entry name" value="GGDEF"/>
    <property type="match status" value="1"/>
</dbReference>
<dbReference type="SMART" id="SM00267">
    <property type="entry name" value="GGDEF"/>
    <property type="match status" value="1"/>
</dbReference>
<dbReference type="GO" id="GO:1902201">
    <property type="term" value="P:negative regulation of bacterial-type flagellum-dependent cell motility"/>
    <property type="evidence" value="ECO:0007669"/>
    <property type="project" value="TreeGrafter"/>
</dbReference>
<evidence type="ECO:0000313" key="6">
    <source>
        <dbReference type="Proteomes" id="UP000008130"/>
    </source>
</evidence>
<dbReference type="HOGENOM" id="CLU_000445_11_1_5"/>
<gene>
    <name evidence="5" type="ordered locus">SL003B_1810</name>
</gene>
<name>F2IV08_POLGS</name>
<dbReference type="CDD" id="cd01949">
    <property type="entry name" value="GGDEF"/>
    <property type="match status" value="1"/>
</dbReference>
<keyword evidence="6" id="KW-1185">Reference proteome</keyword>
<comment type="catalytic activity">
    <reaction evidence="2">
        <text>2 GTP = 3',3'-c-di-GMP + 2 diphosphate</text>
        <dbReference type="Rhea" id="RHEA:24898"/>
        <dbReference type="ChEBI" id="CHEBI:33019"/>
        <dbReference type="ChEBI" id="CHEBI:37565"/>
        <dbReference type="ChEBI" id="CHEBI:58805"/>
        <dbReference type="EC" id="2.7.7.65"/>
    </reaction>
</comment>
<dbReference type="GO" id="GO:0005886">
    <property type="term" value="C:plasma membrane"/>
    <property type="evidence" value="ECO:0007669"/>
    <property type="project" value="TreeGrafter"/>
</dbReference>
<feature type="transmembrane region" description="Helical" evidence="3">
    <location>
        <begin position="67"/>
        <end position="83"/>
    </location>
</feature>
<dbReference type="PANTHER" id="PTHR45138">
    <property type="entry name" value="REGULATORY COMPONENTS OF SENSORY TRANSDUCTION SYSTEM"/>
    <property type="match status" value="1"/>
</dbReference>
<dbReference type="InterPro" id="IPR029787">
    <property type="entry name" value="Nucleotide_cyclase"/>
</dbReference>
<dbReference type="InterPro" id="IPR043128">
    <property type="entry name" value="Rev_trsase/Diguanyl_cyclase"/>
</dbReference>
<evidence type="ECO:0000259" key="4">
    <source>
        <dbReference type="PROSITE" id="PS50887"/>
    </source>
</evidence>